<keyword evidence="3" id="KW-1185">Reference proteome</keyword>
<dbReference type="RefSeq" id="WP_345392977.1">
    <property type="nucleotide sequence ID" value="NZ_BAABLA010000015.1"/>
</dbReference>
<dbReference type="EMBL" id="JBHSXX010000001">
    <property type="protein sequence ID" value="MFC6866692.1"/>
    <property type="molecule type" value="Genomic_DNA"/>
</dbReference>
<reference evidence="3" key="1">
    <citation type="journal article" date="2019" name="Int. J. Syst. Evol. Microbiol.">
        <title>The Global Catalogue of Microorganisms (GCM) 10K type strain sequencing project: providing services to taxonomists for standard genome sequencing and annotation.</title>
        <authorList>
            <consortium name="The Broad Institute Genomics Platform"/>
            <consortium name="The Broad Institute Genome Sequencing Center for Infectious Disease"/>
            <person name="Wu L."/>
            <person name="Ma J."/>
        </authorList>
    </citation>
    <scope>NUCLEOTIDE SEQUENCE [LARGE SCALE GENOMIC DNA]</scope>
    <source>
        <strain evidence="3">KCTC 32255</strain>
    </source>
</reference>
<comment type="caution">
    <text evidence="2">The sequence shown here is derived from an EMBL/GenBank/DDBJ whole genome shotgun (WGS) entry which is preliminary data.</text>
</comment>
<name>A0ABW2BWA0_9PSEU</name>
<proteinExistence type="predicted"/>
<evidence type="ECO:0000313" key="3">
    <source>
        <dbReference type="Proteomes" id="UP001596337"/>
    </source>
</evidence>
<evidence type="ECO:0000313" key="2">
    <source>
        <dbReference type="EMBL" id="MFC6866692.1"/>
    </source>
</evidence>
<protein>
    <recommendedName>
        <fullName evidence="4">ATP-grasp target RiPP</fullName>
    </recommendedName>
</protein>
<dbReference type="Proteomes" id="UP001596337">
    <property type="component" value="Unassembled WGS sequence"/>
</dbReference>
<accession>A0ABW2BWA0</accession>
<sequence length="55" mass="6231">MSWNSGPMIPTPAGWSLISSGTYDEPVVITDEDIRADDVDVEREHQKGNRRDDDR</sequence>
<organism evidence="2 3">
    <name type="scientific">Haloechinothrix salitolerans</name>
    <dbReference type="NCBI Taxonomy" id="926830"/>
    <lineage>
        <taxon>Bacteria</taxon>
        <taxon>Bacillati</taxon>
        <taxon>Actinomycetota</taxon>
        <taxon>Actinomycetes</taxon>
        <taxon>Pseudonocardiales</taxon>
        <taxon>Pseudonocardiaceae</taxon>
        <taxon>Haloechinothrix</taxon>
    </lineage>
</organism>
<feature type="region of interest" description="Disordered" evidence="1">
    <location>
        <begin position="33"/>
        <end position="55"/>
    </location>
</feature>
<evidence type="ECO:0008006" key="4">
    <source>
        <dbReference type="Google" id="ProtNLM"/>
    </source>
</evidence>
<evidence type="ECO:0000256" key="1">
    <source>
        <dbReference type="SAM" id="MobiDB-lite"/>
    </source>
</evidence>
<gene>
    <name evidence="2" type="ORF">ACFQGD_05990</name>
</gene>